<keyword evidence="3" id="KW-0479">Metal-binding</keyword>
<comment type="caution">
    <text evidence="8">The sequence shown here is derived from an EMBL/GenBank/DDBJ whole genome shotgun (WGS) entry which is preliminary data.</text>
</comment>
<dbReference type="CDD" id="cd05402">
    <property type="entry name" value="NT_PAP_TUTase"/>
    <property type="match status" value="1"/>
</dbReference>
<dbReference type="Pfam" id="PF22600">
    <property type="entry name" value="MTPAP-like_central"/>
    <property type="match status" value="1"/>
</dbReference>
<sequence>MTSSASDIPEPICTPWMPLAQPTLFRDLDHRLHEEIIAYSTYAQPTPEEVHIREKVLRYIENAVRGTIPGSRVGVFGSVVTGLTIPIPDLDLAIVVERMMTQRAINRQLFKLRDNFQRGRLIDDAQVRFHAKVPIVRFTTCPEYGSISVDIGVNNTDGIHVAEMIKEYLAQMPELRHLALVMKGLLTRASFNNPAYGGLGSYAAVCMCISFLQIHPPSESLGKVLTDMLHYYGVSFPYETSYISVREGQVLFKSNATWCGTGDKLVIQCLKNPDKNIASSVGRTARLREIFKEAYAKLLQATIEDPVVLGTIVGYPQSVLDHRAAIKSLVDAHPPPIQKPRRNPREVRDGSSYRGGPSRTSRDGRYPSRNYDPRGNGERMNGSRGGGNVRVGANFRERYPKT</sequence>
<dbReference type="InterPro" id="IPR045862">
    <property type="entry name" value="Trf4-like"/>
</dbReference>
<dbReference type="Proteomes" id="UP001175228">
    <property type="component" value="Unassembled WGS sequence"/>
</dbReference>
<feature type="domain" description="PAP-associated" evidence="6">
    <location>
        <begin position="220"/>
        <end position="259"/>
    </location>
</feature>
<dbReference type="GO" id="GO:0003729">
    <property type="term" value="F:mRNA binding"/>
    <property type="evidence" value="ECO:0007669"/>
    <property type="project" value="TreeGrafter"/>
</dbReference>
<evidence type="ECO:0000313" key="9">
    <source>
        <dbReference type="Proteomes" id="UP001175228"/>
    </source>
</evidence>
<dbReference type="GO" id="GO:0031499">
    <property type="term" value="C:TRAMP complex"/>
    <property type="evidence" value="ECO:0007669"/>
    <property type="project" value="TreeGrafter"/>
</dbReference>
<dbReference type="GO" id="GO:1990817">
    <property type="term" value="F:poly(A) RNA polymerase activity"/>
    <property type="evidence" value="ECO:0007669"/>
    <property type="project" value="UniProtKB-EC"/>
</dbReference>
<dbReference type="PANTHER" id="PTHR23092">
    <property type="entry name" value="POLY(A) RNA POLYMERASE"/>
    <property type="match status" value="1"/>
</dbReference>
<evidence type="ECO:0000256" key="4">
    <source>
        <dbReference type="ARBA" id="ARBA00022842"/>
    </source>
</evidence>
<dbReference type="InterPro" id="IPR002058">
    <property type="entry name" value="PAP_assoc"/>
</dbReference>
<organism evidence="8 9">
    <name type="scientific">Armillaria luteobubalina</name>
    <dbReference type="NCBI Taxonomy" id="153913"/>
    <lineage>
        <taxon>Eukaryota</taxon>
        <taxon>Fungi</taxon>
        <taxon>Dikarya</taxon>
        <taxon>Basidiomycota</taxon>
        <taxon>Agaricomycotina</taxon>
        <taxon>Agaricomycetes</taxon>
        <taxon>Agaricomycetidae</taxon>
        <taxon>Agaricales</taxon>
        <taxon>Marasmiineae</taxon>
        <taxon>Physalacriaceae</taxon>
        <taxon>Armillaria</taxon>
    </lineage>
</organism>
<evidence type="ECO:0000256" key="2">
    <source>
        <dbReference type="ARBA" id="ARBA00012388"/>
    </source>
</evidence>
<dbReference type="EC" id="2.7.7.19" evidence="2"/>
<keyword evidence="9" id="KW-1185">Reference proteome</keyword>
<dbReference type="InterPro" id="IPR054708">
    <property type="entry name" value="MTPAP-like_central"/>
</dbReference>
<dbReference type="GO" id="GO:0043634">
    <property type="term" value="P:polyadenylation-dependent ncRNA catabolic process"/>
    <property type="evidence" value="ECO:0007669"/>
    <property type="project" value="TreeGrafter"/>
</dbReference>
<dbReference type="AlphaFoldDB" id="A0AA39QEH0"/>
<evidence type="ECO:0000256" key="1">
    <source>
        <dbReference type="ARBA" id="ARBA00008593"/>
    </source>
</evidence>
<comment type="similarity">
    <text evidence="1">Belongs to the DNA polymerase type-B-like family.</text>
</comment>
<dbReference type="GO" id="GO:0046872">
    <property type="term" value="F:metal ion binding"/>
    <property type="evidence" value="ECO:0007669"/>
    <property type="project" value="UniProtKB-KW"/>
</dbReference>
<dbReference type="InterPro" id="IPR043519">
    <property type="entry name" value="NT_sf"/>
</dbReference>
<keyword evidence="4" id="KW-0460">Magnesium</keyword>
<evidence type="ECO:0000259" key="6">
    <source>
        <dbReference type="Pfam" id="PF03828"/>
    </source>
</evidence>
<dbReference type="PANTHER" id="PTHR23092:SF15">
    <property type="entry name" value="INACTIVE NON-CANONICAL POLY(A) RNA POLYMERASE PROTEIN TRF4-2-RELATED"/>
    <property type="match status" value="1"/>
</dbReference>
<gene>
    <name evidence="8" type="ORF">EDD18DRAFT_1146653</name>
</gene>
<feature type="domain" description="Poly(A) RNA polymerase mitochondrial-like central palm" evidence="7">
    <location>
        <begin position="32"/>
        <end position="169"/>
    </location>
</feature>
<proteinExistence type="inferred from homology"/>
<dbReference type="EMBL" id="JAUEPU010000007">
    <property type="protein sequence ID" value="KAK0500941.1"/>
    <property type="molecule type" value="Genomic_DNA"/>
</dbReference>
<feature type="compositionally biased region" description="Basic and acidic residues" evidence="5">
    <location>
        <begin position="360"/>
        <end position="377"/>
    </location>
</feature>
<dbReference type="GO" id="GO:0005730">
    <property type="term" value="C:nucleolus"/>
    <property type="evidence" value="ECO:0007669"/>
    <property type="project" value="TreeGrafter"/>
</dbReference>
<dbReference type="GO" id="GO:0031123">
    <property type="term" value="P:RNA 3'-end processing"/>
    <property type="evidence" value="ECO:0007669"/>
    <property type="project" value="TreeGrafter"/>
</dbReference>
<accession>A0AA39QEH0</accession>
<evidence type="ECO:0000313" key="8">
    <source>
        <dbReference type="EMBL" id="KAK0500941.1"/>
    </source>
</evidence>
<dbReference type="Pfam" id="PF03828">
    <property type="entry name" value="PAP_assoc"/>
    <property type="match status" value="1"/>
</dbReference>
<evidence type="ECO:0000256" key="5">
    <source>
        <dbReference type="SAM" id="MobiDB-lite"/>
    </source>
</evidence>
<protein>
    <recommendedName>
        <fullName evidence="2">polynucleotide adenylyltransferase</fullName>
        <ecNumber evidence="2">2.7.7.19</ecNumber>
    </recommendedName>
</protein>
<name>A0AA39QEH0_9AGAR</name>
<dbReference type="GO" id="GO:0010605">
    <property type="term" value="P:negative regulation of macromolecule metabolic process"/>
    <property type="evidence" value="ECO:0007669"/>
    <property type="project" value="UniProtKB-ARBA"/>
</dbReference>
<dbReference type="Gene3D" id="3.30.460.10">
    <property type="entry name" value="Beta Polymerase, domain 2"/>
    <property type="match status" value="1"/>
</dbReference>
<reference evidence="8" key="1">
    <citation type="submission" date="2023-06" db="EMBL/GenBank/DDBJ databases">
        <authorList>
            <consortium name="Lawrence Berkeley National Laboratory"/>
            <person name="Ahrendt S."/>
            <person name="Sahu N."/>
            <person name="Indic B."/>
            <person name="Wong-Bajracharya J."/>
            <person name="Merenyi Z."/>
            <person name="Ke H.-M."/>
            <person name="Monk M."/>
            <person name="Kocsube S."/>
            <person name="Drula E."/>
            <person name="Lipzen A."/>
            <person name="Balint B."/>
            <person name="Henrissat B."/>
            <person name="Andreopoulos B."/>
            <person name="Martin F.M."/>
            <person name="Harder C.B."/>
            <person name="Rigling D."/>
            <person name="Ford K.L."/>
            <person name="Foster G.D."/>
            <person name="Pangilinan J."/>
            <person name="Papanicolaou A."/>
            <person name="Barry K."/>
            <person name="LaButti K."/>
            <person name="Viragh M."/>
            <person name="Koriabine M."/>
            <person name="Yan M."/>
            <person name="Riley R."/>
            <person name="Champramary S."/>
            <person name="Plett K.L."/>
            <person name="Tsai I.J."/>
            <person name="Slot J."/>
            <person name="Sipos G."/>
            <person name="Plett J."/>
            <person name="Nagy L.G."/>
            <person name="Grigoriev I.V."/>
        </authorList>
    </citation>
    <scope>NUCLEOTIDE SEQUENCE</scope>
    <source>
        <strain evidence="8">HWK02</strain>
    </source>
</reference>
<evidence type="ECO:0000256" key="3">
    <source>
        <dbReference type="ARBA" id="ARBA00022723"/>
    </source>
</evidence>
<feature type="region of interest" description="Disordered" evidence="5">
    <location>
        <begin position="330"/>
        <end position="402"/>
    </location>
</feature>
<dbReference type="Gene3D" id="1.10.1410.10">
    <property type="match status" value="1"/>
</dbReference>
<evidence type="ECO:0000259" key="7">
    <source>
        <dbReference type="Pfam" id="PF22600"/>
    </source>
</evidence>
<dbReference type="SUPFAM" id="SSF81301">
    <property type="entry name" value="Nucleotidyltransferase"/>
    <property type="match status" value="1"/>
</dbReference>
<dbReference type="SUPFAM" id="SSF81631">
    <property type="entry name" value="PAP/OAS1 substrate-binding domain"/>
    <property type="match status" value="1"/>
</dbReference>